<feature type="non-terminal residue" evidence="2">
    <location>
        <position position="1"/>
    </location>
</feature>
<dbReference type="Pfam" id="PF05872">
    <property type="entry name" value="HerA_C"/>
    <property type="match status" value="1"/>
</dbReference>
<gene>
    <name evidence="2" type="ORF">ACFPN9_06425</name>
</gene>
<protein>
    <submittedName>
        <fullName evidence="2">Helicase HerA-like domain-containing protein</fullName>
    </submittedName>
</protein>
<comment type="caution">
    <text evidence="2">The sequence shown here is derived from an EMBL/GenBank/DDBJ whole genome shotgun (WGS) entry which is preliminary data.</text>
</comment>
<keyword evidence="3" id="KW-1185">Reference proteome</keyword>
<sequence>PDIVLAQLGNRVQHALRAYSPRDQKLVRASAKAFRPKPGLDVEQAITALAVGEALVSFLDPAGVPVPVERVRVNRPATSMAPISDIEREAIMLADPWRHRYTADEATSRQAFAQRWRAERGLPALPEASEPYQPGDYVKFLPDLSGEPARAGRSWLGMLGNGVLAVGCFWIAAKALL</sequence>
<dbReference type="Proteomes" id="UP001596060">
    <property type="component" value="Unassembled WGS sequence"/>
</dbReference>
<dbReference type="EMBL" id="JBHSLU010000009">
    <property type="protein sequence ID" value="MFC5504892.1"/>
    <property type="molecule type" value="Genomic_DNA"/>
</dbReference>
<dbReference type="RefSeq" id="WP_377815984.1">
    <property type="nucleotide sequence ID" value="NZ_JBHSLU010000009.1"/>
</dbReference>
<organism evidence="2 3">
    <name type="scientific">Bosea massiliensis</name>
    <dbReference type="NCBI Taxonomy" id="151419"/>
    <lineage>
        <taxon>Bacteria</taxon>
        <taxon>Pseudomonadati</taxon>
        <taxon>Pseudomonadota</taxon>
        <taxon>Alphaproteobacteria</taxon>
        <taxon>Hyphomicrobiales</taxon>
        <taxon>Boseaceae</taxon>
        <taxon>Bosea</taxon>
    </lineage>
</organism>
<name>A0ABW0P0L2_9HYPH</name>
<evidence type="ECO:0000259" key="1">
    <source>
        <dbReference type="Pfam" id="PF05872"/>
    </source>
</evidence>
<evidence type="ECO:0000313" key="3">
    <source>
        <dbReference type="Proteomes" id="UP001596060"/>
    </source>
</evidence>
<accession>A0ABW0P0L2</accession>
<evidence type="ECO:0000313" key="2">
    <source>
        <dbReference type="EMBL" id="MFC5504892.1"/>
    </source>
</evidence>
<reference evidence="3" key="1">
    <citation type="journal article" date="2019" name="Int. J. Syst. Evol. Microbiol.">
        <title>The Global Catalogue of Microorganisms (GCM) 10K type strain sequencing project: providing services to taxonomists for standard genome sequencing and annotation.</title>
        <authorList>
            <consortium name="The Broad Institute Genomics Platform"/>
            <consortium name="The Broad Institute Genome Sequencing Center for Infectious Disease"/>
            <person name="Wu L."/>
            <person name="Ma J."/>
        </authorList>
    </citation>
    <scope>NUCLEOTIDE SEQUENCE [LARGE SCALE GENOMIC DNA]</scope>
    <source>
        <strain evidence="3">CCUG 43117</strain>
    </source>
</reference>
<proteinExistence type="predicted"/>
<feature type="domain" description="Helicase HerA-like C-terminal" evidence="1">
    <location>
        <begin position="1"/>
        <end position="104"/>
    </location>
</feature>
<dbReference type="InterPro" id="IPR033186">
    <property type="entry name" value="HerA_C"/>
</dbReference>